<dbReference type="Proteomes" id="UP000030672">
    <property type="component" value="Unassembled WGS sequence"/>
</dbReference>
<evidence type="ECO:0000256" key="1">
    <source>
        <dbReference type="SAM" id="Phobius"/>
    </source>
</evidence>
<feature type="transmembrane region" description="Helical" evidence="1">
    <location>
        <begin position="67"/>
        <end position="88"/>
    </location>
</feature>
<organism evidence="2 3">
    <name type="scientific">Aureobasidium melanogenum (strain CBS 110374)</name>
    <name type="common">Aureobasidium pullulans var. melanogenum</name>
    <dbReference type="NCBI Taxonomy" id="1043003"/>
    <lineage>
        <taxon>Eukaryota</taxon>
        <taxon>Fungi</taxon>
        <taxon>Dikarya</taxon>
        <taxon>Ascomycota</taxon>
        <taxon>Pezizomycotina</taxon>
        <taxon>Dothideomycetes</taxon>
        <taxon>Dothideomycetidae</taxon>
        <taxon>Dothideales</taxon>
        <taxon>Saccotheciaceae</taxon>
        <taxon>Aureobasidium</taxon>
    </lineage>
</organism>
<reference evidence="2 3" key="1">
    <citation type="journal article" date="2014" name="BMC Genomics">
        <title>Genome sequencing of four Aureobasidium pullulans varieties: biotechnological potential, stress tolerance, and description of new species.</title>
        <authorList>
            <person name="Gostin Ar C."/>
            <person name="Ohm R.A."/>
            <person name="Kogej T."/>
            <person name="Sonjak S."/>
            <person name="Turk M."/>
            <person name="Zajc J."/>
            <person name="Zalar P."/>
            <person name="Grube M."/>
            <person name="Sun H."/>
            <person name="Han J."/>
            <person name="Sharma A."/>
            <person name="Chiniquy J."/>
            <person name="Ngan C.Y."/>
            <person name="Lipzen A."/>
            <person name="Barry K."/>
            <person name="Grigoriev I.V."/>
            <person name="Gunde-Cimerman N."/>
        </authorList>
    </citation>
    <scope>NUCLEOTIDE SEQUENCE [LARGE SCALE GENOMIC DNA]</scope>
    <source>
        <strain evidence="2 3">CBS 110374</strain>
    </source>
</reference>
<dbReference type="AlphaFoldDB" id="A0A074VLL8"/>
<keyword evidence="1" id="KW-0472">Membrane</keyword>
<protein>
    <submittedName>
        <fullName evidence="2">Uncharacterized protein</fullName>
    </submittedName>
</protein>
<dbReference type="RefSeq" id="XP_040877047.1">
    <property type="nucleotide sequence ID" value="XM_041022877.1"/>
</dbReference>
<keyword evidence="1" id="KW-0812">Transmembrane</keyword>
<dbReference type="EMBL" id="KL584845">
    <property type="protein sequence ID" value="KEQ60024.1"/>
    <property type="molecule type" value="Genomic_DNA"/>
</dbReference>
<dbReference type="HOGENOM" id="CLU_2359347_0_0_1"/>
<evidence type="ECO:0000313" key="3">
    <source>
        <dbReference type="Proteomes" id="UP000030672"/>
    </source>
</evidence>
<accession>A0A074VLL8</accession>
<name>A0A074VLL8_AURM1</name>
<gene>
    <name evidence="2" type="ORF">M437DRAFT_55456</name>
</gene>
<sequence>MFLCIRNMRYCSMEKSLRVYFTQPNVFTALEVASLWWHTISATCCVNLVIAARILGKDQSRRIEMDLTAVPVLILSWVFYLLTAPIHLTRRILMHD</sequence>
<keyword evidence="1" id="KW-1133">Transmembrane helix</keyword>
<evidence type="ECO:0000313" key="2">
    <source>
        <dbReference type="EMBL" id="KEQ60024.1"/>
    </source>
</evidence>
<proteinExistence type="predicted"/>
<dbReference type="GeneID" id="63916250"/>
<keyword evidence="3" id="KW-1185">Reference proteome</keyword>